<dbReference type="GO" id="GO:0035312">
    <property type="term" value="F:5'-3' DNA exonuclease activity"/>
    <property type="evidence" value="ECO:0007669"/>
    <property type="project" value="TreeGrafter"/>
</dbReference>
<name>A0A6N2WP72_9FIRM</name>
<dbReference type="CDD" id="cd07438">
    <property type="entry name" value="PHP_HisPPase_AMP"/>
    <property type="match status" value="1"/>
</dbReference>
<gene>
    <name evidence="3" type="ORF">ACLFYP115_00035</name>
</gene>
<dbReference type="InterPro" id="IPR004013">
    <property type="entry name" value="PHP_dom"/>
</dbReference>
<evidence type="ECO:0000256" key="1">
    <source>
        <dbReference type="SAM" id="MobiDB-lite"/>
    </source>
</evidence>
<evidence type="ECO:0000313" key="3">
    <source>
        <dbReference type="EMBL" id="VYT43998.1"/>
    </source>
</evidence>
<dbReference type="Gene3D" id="3.20.20.140">
    <property type="entry name" value="Metal-dependent hydrolases"/>
    <property type="match status" value="1"/>
</dbReference>
<dbReference type="AlphaFoldDB" id="A0A6N2WP72"/>
<dbReference type="Gene3D" id="1.10.150.650">
    <property type="match status" value="1"/>
</dbReference>
<dbReference type="InterPro" id="IPR016195">
    <property type="entry name" value="Pol/histidinol_Pase-like"/>
</dbReference>
<accession>A0A6N2WP72</accession>
<dbReference type="SUPFAM" id="SSF89550">
    <property type="entry name" value="PHP domain-like"/>
    <property type="match status" value="1"/>
</dbReference>
<sequence length="301" mass="33670">MKADLHSHTVLSDGALNVDQLISQAKRVGLDYIAVTDHNSTHSIPAVLALGKELGINVIPGVEINSVHEASDTKPHLLCYYPADVKKLQRKLDRYLEYQRQTKLAMYEKLMEDYPITKEQLFEAARKSTTLYEVHMMQVLASLGYTGTPIGELHQELFSSGSKYKLTQKDLTTHEAVGLIRSCGGVVVLAHPGEYKNPMLMEMLIEEKLIDGIELNHPRNDERTKDHVRSLAKEHDLFMTGGTDFHGIYTKTPYPIGSFLCPEEGLERLIAAGKEANESYLHSSRHDDADTADEKEAGIPE</sequence>
<dbReference type="Pfam" id="PF02811">
    <property type="entry name" value="PHP"/>
    <property type="match status" value="1"/>
</dbReference>
<dbReference type="InterPro" id="IPR052018">
    <property type="entry name" value="PHP_domain"/>
</dbReference>
<dbReference type="EMBL" id="CACRSQ010000017">
    <property type="protein sequence ID" value="VYT43998.1"/>
    <property type="molecule type" value="Genomic_DNA"/>
</dbReference>
<dbReference type="PANTHER" id="PTHR42924">
    <property type="entry name" value="EXONUCLEASE"/>
    <property type="match status" value="1"/>
</dbReference>
<organism evidence="3">
    <name type="scientific">Anaerostipes caccae</name>
    <dbReference type="NCBI Taxonomy" id="105841"/>
    <lineage>
        <taxon>Bacteria</taxon>
        <taxon>Bacillati</taxon>
        <taxon>Bacillota</taxon>
        <taxon>Clostridia</taxon>
        <taxon>Lachnospirales</taxon>
        <taxon>Lachnospiraceae</taxon>
        <taxon>Anaerostipes</taxon>
    </lineage>
</organism>
<protein>
    <recommendedName>
        <fullName evidence="2">Polymerase/histidinol phosphatase N-terminal domain-containing protein</fullName>
    </recommendedName>
</protein>
<dbReference type="SMART" id="SM00481">
    <property type="entry name" value="POLIIIAc"/>
    <property type="match status" value="1"/>
</dbReference>
<reference evidence="3" key="1">
    <citation type="submission" date="2019-11" db="EMBL/GenBank/DDBJ databases">
        <authorList>
            <person name="Feng L."/>
        </authorList>
    </citation>
    <scope>NUCLEOTIDE SEQUENCE</scope>
    <source>
        <strain evidence="3">AcaccaeLFYP115</strain>
    </source>
</reference>
<dbReference type="RefSeq" id="WP_006566353.1">
    <property type="nucleotide sequence ID" value="NZ_BAABZP010000001.1"/>
</dbReference>
<feature type="region of interest" description="Disordered" evidence="1">
    <location>
        <begin position="278"/>
        <end position="301"/>
    </location>
</feature>
<proteinExistence type="predicted"/>
<dbReference type="GO" id="GO:0004534">
    <property type="term" value="F:5'-3' RNA exonuclease activity"/>
    <property type="evidence" value="ECO:0007669"/>
    <property type="project" value="TreeGrafter"/>
</dbReference>
<evidence type="ECO:0000259" key="2">
    <source>
        <dbReference type="SMART" id="SM00481"/>
    </source>
</evidence>
<dbReference type="PANTHER" id="PTHR42924:SF3">
    <property type="entry name" value="POLYMERASE_HISTIDINOL PHOSPHATASE N-TERMINAL DOMAIN-CONTAINING PROTEIN"/>
    <property type="match status" value="1"/>
</dbReference>
<feature type="domain" description="Polymerase/histidinol phosphatase N-terminal" evidence="2">
    <location>
        <begin position="3"/>
        <end position="68"/>
    </location>
</feature>
<dbReference type="InterPro" id="IPR003141">
    <property type="entry name" value="Pol/His_phosphatase_N"/>
</dbReference>
<feature type="compositionally biased region" description="Basic and acidic residues" evidence="1">
    <location>
        <begin position="284"/>
        <end position="301"/>
    </location>
</feature>